<protein>
    <submittedName>
        <fullName evidence="1">(northern house mosquito) hypothetical protein</fullName>
    </submittedName>
</protein>
<accession>A0A8D8DVD0</accession>
<sequence>MQAISKISVTTSNVTNIKSTIGKCKNIRKFSNKPMLTTFMGCNCNTFHCGTTKTTGRRVIKKRSIKGTMMGRLQQHRDVNVVGVINWKLGAQNSQLIHW</sequence>
<name>A0A8D8DVD0_CULPI</name>
<dbReference type="EMBL" id="HBUE01174536">
    <property type="protein sequence ID" value="CAG6516937.1"/>
    <property type="molecule type" value="Transcribed_RNA"/>
</dbReference>
<dbReference type="EMBL" id="HBUE01100467">
    <property type="protein sequence ID" value="CAG6485138.1"/>
    <property type="molecule type" value="Transcribed_RNA"/>
</dbReference>
<reference evidence="1" key="1">
    <citation type="submission" date="2021-05" db="EMBL/GenBank/DDBJ databases">
        <authorList>
            <person name="Alioto T."/>
            <person name="Alioto T."/>
            <person name="Gomez Garrido J."/>
        </authorList>
    </citation>
    <scope>NUCLEOTIDE SEQUENCE</scope>
</reference>
<proteinExistence type="predicted"/>
<organism evidence="1">
    <name type="scientific">Culex pipiens</name>
    <name type="common">House mosquito</name>
    <dbReference type="NCBI Taxonomy" id="7175"/>
    <lineage>
        <taxon>Eukaryota</taxon>
        <taxon>Metazoa</taxon>
        <taxon>Ecdysozoa</taxon>
        <taxon>Arthropoda</taxon>
        <taxon>Hexapoda</taxon>
        <taxon>Insecta</taxon>
        <taxon>Pterygota</taxon>
        <taxon>Neoptera</taxon>
        <taxon>Endopterygota</taxon>
        <taxon>Diptera</taxon>
        <taxon>Nematocera</taxon>
        <taxon>Culicoidea</taxon>
        <taxon>Culicidae</taxon>
        <taxon>Culicinae</taxon>
        <taxon>Culicini</taxon>
        <taxon>Culex</taxon>
        <taxon>Culex</taxon>
    </lineage>
</organism>
<dbReference type="EMBL" id="HBUE01280051">
    <property type="protein sequence ID" value="CAG6568455.1"/>
    <property type="molecule type" value="Transcribed_RNA"/>
</dbReference>
<dbReference type="AlphaFoldDB" id="A0A8D8DVD0"/>
<evidence type="ECO:0000313" key="1">
    <source>
        <dbReference type="EMBL" id="CAG6516937.1"/>
    </source>
</evidence>